<reference evidence="2 3" key="1">
    <citation type="journal article" date="2021" name="Nat. Plants">
        <title>The Taxus genome provides insights into paclitaxel biosynthesis.</title>
        <authorList>
            <person name="Xiong X."/>
            <person name="Gou J."/>
            <person name="Liao Q."/>
            <person name="Li Y."/>
            <person name="Zhou Q."/>
            <person name="Bi G."/>
            <person name="Li C."/>
            <person name="Du R."/>
            <person name="Wang X."/>
            <person name="Sun T."/>
            <person name="Guo L."/>
            <person name="Liang H."/>
            <person name="Lu P."/>
            <person name="Wu Y."/>
            <person name="Zhang Z."/>
            <person name="Ro D.K."/>
            <person name="Shang Y."/>
            <person name="Huang S."/>
            <person name="Yan J."/>
        </authorList>
    </citation>
    <scope>NUCLEOTIDE SEQUENCE [LARGE SCALE GENOMIC DNA]</scope>
    <source>
        <strain evidence="2">Ta-2019</strain>
    </source>
</reference>
<dbReference type="AlphaFoldDB" id="A0AA38L9B4"/>
<accession>A0AA38L9B4</accession>
<name>A0AA38L9B4_TAXCH</name>
<dbReference type="Proteomes" id="UP000824469">
    <property type="component" value="Unassembled WGS sequence"/>
</dbReference>
<proteinExistence type="predicted"/>
<dbReference type="EMBL" id="JAHRHJ020000005">
    <property type="protein sequence ID" value="KAH9316714.1"/>
    <property type="molecule type" value="Genomic_DNA"/>
</dbReference>
<sequence>MKGEVSLVDFASQQALIQSEDANKWTNKNETIQQHLHKLAQENKVSAHFVAVNNYIAEHNGQQRQVGRAYYDVSCDQMLYTDVELDIGCEFMEVPLGSDGHLGEDHPTGSLYTKVDADQDAVTTQAAFLGAVAGNDAYFFNTQSKALRLVNAETHRITTKYYTSTQFEDSDIKMVAISQHADFIYMAISPINQADKGVEEIMYLIHKDTMVLSSVIGNQDLISRINGKESISLTNLVGGRDMLSKVIILEKLAGQTLVLPSNAQLVTVLCKDESDGQFRCWLRTNDDALIQAN</sequence>
<feature type="domain" description="TcdA/TcdB toxin pore forming" evidence="1">
    <location>
        <begin position="2"/>
        <end position="87"/>
    </location>
</feature>
<evidence type="ECO:0000259" key="1">
    <source>
        <dbReference type="Pfam" id="PF12920"/>
    </source>
</evidence>
<feature type="non-terminal residue" evidence="2">
    <location>
        <position position="1"/>
    </location>
</feature>
<gene>
    <name evidence="2" type="ORF">KI387_025341</name>
</gene>
<evidence type="ECO:0000313" key="3">
    <source>
        <dbReference type="Proteomes" id="UP000824469"/>
    </source>
</evidence>
<dbReference type="Pfam" id="PF12920">
    <property type="entry name" value="TcdA_TcdB_pore"/>
    <property type="match status" value="1"/>
</dbReference>
<organism evidence="2 3">
    <name type="scientific">Taxus chinensis</name>
    <name type="common">Chinese yew</name>
    <name type="synonym">Taxus wallichiana var. chinensis</name>
    <dbReference type="NCBI Taxonomy" id="29808"/>
    <lineage>
        <taxon>Eukaryota</taxon>
        <taxon>Viridiplantae</taxon>
        <taxon>Streptophyta</taxon>
        <taxon>Embryophyta</taxon>
        <taxon>Tracheophyta</taxon>
        <taxon>Spermatophyta</taxon>
        <taxon>Pinopsida</taxon>
        <taxon>Pinidae</taxon>
        <taxon>Conifers II</taxon>
        <taxon>Cupressales</taxon>
        <taxon>Taxaceae</taxon>
        <taxon>Taxus</taxon>
    </lineage>
</organism>
<dbReference type="InterPro" id="IPR024769">
    <property type="entry name" value="TcdA/TcdB_pore_forming"/>
</dbReference>
<keyword evidence="3" id="KW-1185">Reference proteome</keyword>
<comment type="caution">
    <text evidence="2">The sequence shown here is derived from an EMBL/GenBank/DDBJ whole genome shotgun (WGS) entry which is preliminary data.</text>
</comment>
<evidence type="ECO:0000313" key="2">
    <source>
        <dbReference type="EMBL" id="KAH9316714.1"/>
    </source>
</evidence>
<protein>
    <recommendedName>
        <fullName evidence="1">TcdA/TcdB toxin pore forming domain-containing protein</fullName>
    </recommendedName>
</protein>